<dbReference type="Pfam" id="PF07524">
    <property type="entry name" value="Bromo_TP"/>
    <property type="match status" value="1"/>
</dbReference>
<dbReference type="EMBL" id="MDYL01000002">
    <property type="protein sequence ID" value="OQD77734.1"/>
    <property type="molecule type" value="Genomic_DNA"/>
</dbReference>
<evidence type="ECO:0000256" key="2">
    <source>
        <dbReference type="ARBA" id="ARBA00022553"/>
    </source>
</evidence>
<protein>
    <recommendedName>
        <fullName evidence="7">SAGA complex subunit Spt7</fullName>
    </recommendedName>
</protein>
<evidence type="ECO:0000313" key="12">
    <source>
        <dbReference type="Proteomes" id="UP000191522"/>
    </source>
</evidence>
<dbReference type="SMART" id="SM00297">
    <property type="entry name" value="BROMO"/>
    <property type="match status" value="1"/>
</dbReference>
<comment type="subcellular location">
    <subcellularLocation>
        <location evidence="1">Nucleus</location>
    </subcellularLocation>
</comment>
<sequence length="1139" mass="124115">MSLGYNAWPQGNIRPPDEHQDLSHSVNGLVKTLSGSRTPQIRGSVSADGPNPGSMSSEPDIAIEEDPRIAQFRELYRISEAKINAVLSGYYAADDSADVAVADEPSESQAERVDAPAPPSAAPKKPTRQLDDDYDDYDEDEDADIPDSTESPLKAKSVPPSQDLGAGTPNGHRPATSGSTSADENKEPKKESVEDIRKQLEEDKKATEEAAKRSFHTLFYTLENDRDAMMDQQRLEESERQVEAEISGQASSGGNNAAGGSTGYSSLSNTNLGASSLTLKNLIARIDKKRDMVQASDAELRSLLSEVRKNRSKWASEEKIGQEELYEAAEKVLSELKAMTEHSTAFLTRVNKRDAPDYYSIIKHPMDLGTMTKKLKGLQYRSKQDFVDDLNLIWANCLKYNTNPEHFLRKHALYMRKETEKLVPLIPDIVIRDRVEVEAEERRMQMAELDGAEESDDEPIMSSRGRKAPGKSSKKGTAPSRSTPSGSEGPPGAPSSQPSAPVRADSDNAMEASQNGFSTPPPGSHTPSDPAGGGAGVAASQQGDSMDIDGPTTSTTALSALAGPGGELDDPEYKVWKQVTKKDRARIASERHRLLKGDRLNVDEPALLRTKTGMRRWLRHERQAALEGGKIHDTGSQAREPEAAGETLAEGIEGEDDRMLPYYYDVMSGVPDLSERLAWKEDAQGNLVDPSEEYLRILPKGSFTQPDSKLTRKLNSNMRQMQETRKICSKIGIVKQMQLQSQMYQNQFTKYNPEPFVEQDVPPHVMNDDGPVIAPGTCRAALQRSVAKLFYHAGFEEYQPSSIEVATDIASDFFQKIGETVKSYMEAPKVPTVENATRLAEWKPAFTEPEVVLHTLGAVGIDIEELESYIKDDIERLGSKLATAHDRLKSLLTELLRPALADGGEDGSNAFKDGSEQFVGGDFAEDIDEDFFGFKELGLDREFGLSNLSVPLHLLQNRMFNAAQSQNTNTTQVITLFPTPPAYPRITVDNVSDQIGLLQAFFKGKLDANGDEPLVEDLELPPKQRPMATKPRLPASGKIPPLAGISGPTASPQKRVAPPNTSGAKTGASEPSKKKSKKNSGVALEMPNFNYDGDVNPGSIDGAGDSTSADMKPIDGSNIADGNGEPPQPDVSMTNGTTA</sequence>
<organism evidence="11 12">
    <name type="scientific">Penicillium decumbens</name>
    <dbReference type="NCBI Taxonomy" id="69771"/>
    <lineage>
        <taxon>Eukaryota</taxon>
        <taxon>Fungi</taxon>
        <taxon>Dikarya</taxon>
        <taxon>Ascomycota</taxon>
        <taxon>Pezizomycotina</taxon>
        <taxon>Eurotiomycetes</taxon>
        <taxon>Eurotiomycetidae</taxon>
        <taxon>Eurotiales</taxon>
        <taxon>Aspergillaceae</taxon>
        <taxon>Penicillium</taxon>
    </lineage>
</organism>
<dbReference type="GO" id="GO:0000124">
    <property type="term" value="C:SAGA complex"/>
    <property type="evidence" value="ECO:0007669"/>
    <property type="project" value="InterPro"/>
</dbReference>
<dbReference type="OrthoDB" id="21449at2759"/>
<keyword evidence="6" id="KW-0539">Nucleus</keyword>
<dbReference type="GO" id="GO:0005634">
    <property type="term" value="C:nucleus"/>
    <property type="evidence" value="ECO:0007669"/>
    <property type="project" value="UniProtKB-SubCell"/>
</dbReference>
<keyword evidence="12" id="KW-1185">Reference proteome</keyword>
<dbReference type="InterPro" id="IPR036427">
    <property type="entry name" value="Bromodomain-like_sf"/>
</dbReference>
<evidence type="ECO:0000256" key="1">
    <source>
        <dbReference type="ARBA" id="ARBA00004123"/>
    </source>
</evidence>
<dbReference type="SUPFAM" id="SSF47370">
    <property type="entry name" value="Bromodomain"/>
    <property type="match status" value="1"/>
</dbReference>
<dbReference type="Gene3D" id="1.20.920.10">
    <property type="entry name" value="Bromodomain-like"/>
    <property type="match status" value="1"/>
</dbReference>
<comment type="caution">
    <text evidence="11">The sequence shown here is derived from an EMBL/GenBank/DDBJ whole genome shotgun (WGS) entry which is preliminary data.</text>
</comment>
<feature type="compositionally biased region" description="Low complexity" evidence="9">
    <location>
        <begin position="479"/>
        <end position="501"/>
    </location>
</feature>
<dbReference type="CDD" id="cd05510">
    <property type="entry name" value="Bromo_SPT7_like"/>
    <property type="match status" value="1"/>
</dbReference>
<feature type="compositionally biased region" description="Acidic residues" evidence="9">
    <location>
        <begin position="450"/>
        <end position="459"/>
    </location>
</feature>
<keyword evidence="4 8" id="KW-0103">Bromodomain</keyword>
<feature type="domain" description="Bromo" evidence="10">
    <location>
        <begin position="338"/>
        <end position="408"/>
    </location>
</feature>
<evidence type="ECO:0000256" key="3">
    <source>
        <dbReference type="ARBA" id="ARBA00023015"/>
    </source>
</evidence>
<feature type="compositionally biased region" description="Acidic residues" evidence="9">
    <location>
        <begin position="132"/>
        <end position="147"/>
    </location>
</feature>
<dbReference type="InterPro" id="IPR006565">
    <property type="entry name" value="BTP"/>
</dbReference>
<evidence type="ECO:0000256" key="7">
    <source>
        <dbReference type="ARBA" id="ARBA00093633"/>
    </source>
</evidence>
<evidence type="ECO:0000256" key="6">
    <source>
        <dbReference type="ARBA" id="ARBA00023242"/>
    </source>
</evidence>
<dbReference type="Proteomes" id="UP000191522">
    <property type="component" value="Unassembled WGS sequence"/>
</dbReference>
<evidence type="ECO:0000313" key="11">
    <source>
        <dbReference type="EMBL" id="OQD77734.1"/>
    </source>
</evidence>
<feature type="region of interest" description="Disordered" evidence="9">
    <location>
        <begin position="442"/>
        <end position="572"/>
    </location>
</feature>
<evidence type="ECO:0000256" key="8">
    <source>
        <dbReference type="PROSITE-ProRule" id="PRU00035"/>
    </source>
</evidence>
<dbReference type="InterPro" id="IPR001487">
    <property type="entry name" value="Bromodomain"/>
</dbReference>
<dbReference type="AlphaFoldDB" id="A0A1V6PL51"/>
<dbReference type="GO" id="GO:0046695">
    <property type="term" value="C:SLIK (SAGA-like) complex"/>
    <property type="evidence" value="ECO:0007669"/>
    <property type="project" value="InterPro"/>
</dbReference>
<dbReference type="GO" id="GO:0006325">
    <property type="term" value="P:chromatin organization"/>
    <property type="evidence" value="ECO:0007669"/>
    <property type="project" value="UniProtKB-ARBA"/>
</dbReference>
<keyword evidence="2" id="KW-0597">Phosphoprotein</keyword>
<feature type="compositionally biased region" description="Basic residues" evidence="9">
    <location>
        <begin position="464"/>
        <end position="474"/>
    </location>
</feature>
<keyword evidence="3" id="KW-0805">Transcription regulation</keyword>
<dbReference type="PANTHER" id="PTHR47343">
    <property type="entry name" value="TRANSCRIPTIONAL ACTIVATOR SPT7"/>
    <property type="match status" value="1"/>
</dbReference>
<reference evidence="12" key="1">
    <citation type="journal article" date="2017" name="Nat. Microbiol.">
        <title>Global analysis of biosynthetic gene clusters reveals vast potential of secondary metabolite production in Penicillium species.</title>
        <authorList>
            <person name="Nielsen J.C."/>
            <person name="Grijseels S."/>
            <person name="Prigent S."/>
            <person name="Ji B."/>
            <person name="Dainat J."/>
            <person name="Nielsen K.F."/>
            <person name="Frisvad J.C."/>
            <person name="Workman M."/>
            <person name="Nielsen J."/>
        </authorList>
    </citation>
    <scope>NUCLEOTIDE SEQUENCE [LARGE SCALE GENOMIC DNA]</scope>
    <source>
        <strain evidence="12">IBT 11843</strain>
    </source>
</reference>
<feature type="compositionally biased region" description="Low complexity" evidence="9">
    <location>
        <begin position="552"/>
        <end position="562"/>
    </location>
</feature>
<dbReference type="FunFam" id="1.10.20.10:FF:000072">
    <property type="entry name" value="Transcriptional activator spt7"/>
    <property type="match status" value="1"/>
</dbReference>
<dbReference type="PROSITE" id="PS50014">
    <property type="entry name" value="BROMODOMAIN_2"/>
    <property type="match status" value="1"/>
</dbReference>
<feature type="compositionally biased region" description="Basic and acidic residues" evidence="9">
    <location>
        <begin position="232"/>
        <end position="243"/>
    </location>
</feature>
<dbReference type="InterPro" id="IPR037782">
    <property type="entry name" value="Spt7"/>
</dbReference>
<feature type="compositionally biased region" description="Polar residues" evidence="9">
    <location>
        <begin position="33"/>
        <end position="43"/>
    </location>
</feature>
<feature type="region of interest" description="Disordered" evidence="9">
    <location>
        <begin position="1"/>
        <end position="64"/>
    </location>
</feature>
<accession>A0A1V6PL51</accession>
<dbReference type="Gene3D" id="1.10.20.10">
    <property type="entry name" value="Histone, subunit A"/>
    <property type="match status" value="1"/>
</dbReference>
<feature type="region of interest" description="Disordered" evidence="9">
    <location>
        <begin position="100"/>
        <end position="195"/>
    </location>
</feature>
<dbReference type="STRING" id="69771.A0A1V6PL51"/>
<evidence type="ECO:0000256" key="4">
    <source>
        <dbReference type="ARBA" id="ARBA00023117"/>
    </source>
</evidence>
<dbReference type="GO" id="GO:0046982">
    <property type="term" value="F:protein heterodimerization activity"/>
    <property type="evidence" value="ECO:0007669"/>
    <property type="project" value="InterPro"/>
</dbReference>
<dbReference type="FunFam" id="1.20.920.10:FF:000032">
    <property type="entry name" value="Transcriptional activator spt7"/>
    <property type="match status" value="1"/>
</dbReference>
<proteinExistence type="predicted"/>
<dbReference type="InterPro" id="IPR009072">
    <property type="entry name" value="Histone-fold"/>
</dbReference>
<feature type="region of interest" description="Disordered" evidence="9">
    <location>
        <begin position="1013"/>
        <end position="1139"/>
    </location>
</feature>
<dbReference type="Pfam" id="PF00439">
    <property type="entry name" value="Bromodomain"/>
    <property type="match status" value="1"/>
</dbReference>
<dbReference type="GO" id="GO:0006357">
    <property type="term" value="P:regulation of transcription by RNA polymerase II"/>
    <property type="evidence" value="ECO:0007669"/>
    <property type="project" value="UniProtKB-ARBA"/>
</dbReference>
<dbReference type="OMA" id="YRRSEAK"/>
<feature type="compositionally biased region" description="Basic and acidic residues" evidence="9">
    <location>
        <begin position="183"/>
        <end position="195"/>
    </location>
</feature>
<keyword evidence="5" id="KW-0804">Transcription</keyword>
<name>A0A1V6PL51_PENDC</name>
<evidence type="ECO:0000256" key="5">
    <source>
        <dbReference type="ARBA" id="ARBA00023163"/>
    </source>
</evidence>
<gene>
    <name evidence="11" type="ORF">PENDEC_c002G05271</name>
</gene>
<dbReference type="PROSITE" id="PS00633">
    <property type="entry name" value="BROMODOMAIN_1"/>
    <property type="match status" value="1"/>
</dbReference>
<evidence type="ECO:0000259" key="10">
    <source>
        <dbReference type="PROSITE" id="PS50014"/>
    </source>
</evidence>
<dbReference type="PRINTS" id="PR00503">
    <property type="entry name" value="BROMODOMAIN"/>
</dbReference>
<dbReference type="InterPro" id="IPR018359">
    <property type="entry name" value="Bromodomain_CS"/>
</dbReference>
<feature type="region of interest" description="Disordered" evidence="9">
    <location>
        <begin position="232"/>
        <end position="262"/>
    </location>
</feature>
<evidence type="ECO:0000256" key="9">
    <source>
        <dbReference type="SAM" id="MobiDB-lite"/>
    </source>
</evidence>
<dbReference type="GO" id="GO:0005198">
    <property type="term" value="F:structural molecule activity"/>
    <property type="evidence" value="ECO:0007669"/>
    <property type="project" value="TreeGrafter"/>
</dbReference>
<dbReference type="PANTHER" id="PTHR47343:SF1">
    <property type="entry name" value="TRANSCRIPTIONAL ACTIVATOR SPT7"/>
    <property type="match status" value="1"/>
</dbReference>
<dbReference type="CDD" id="cd22927">
    <property type="entry name" value="HFD_SPT7"/>
    <property type="match status" value="1"/>
</dbReference>